<evidence type="ECO:0000256" key="2">
    <source>
        <dbReference type="ARBA" id="ARBA00022692"/>
    </source>
</evidence>
<dbReference type="Proteomes" id="UP001188597">
    <property type="component" value="Unassembled WGS sequence"/>
</dbReference>
<evidence type="ECO:0000256" key="6">
    <source>
        <dbReference type="SAM" id="MobiDB-lite"/>
    </source>
</evidence>
<dbReference type="GO" id="GO:0005789">
    <property type="term" value="C:endoplasmic reticulum membrane"/>
    <property type="evidence" value="ECO:0007669"/>
    <property type="project" value="UniProtKB-SubCell"/>
</dbReference>
<feature type="compositionally biased region" description="Basic and acidic residues" evidence="6">
    <location>
        <begin position="170"/>
        <end position="179"/>
    </location>
</feature>
<feature type="compositionally biased region" description="Polar residues" evidence="6">
    <location>
        <begin position="145"/>
        <end position="157"/>
    </location>
</feature>
<dbReference type="Pfam" id="PF02453">
    <property type="entry name" value="Reticulon"/>
    <property type="match status" value="1"/>
</dbReference>
<comment type="caution">
    <text evidence="9">The sequence shown here is derived from an EMBL/GenBank/DDBJ whole genome shotgun (WGS) entry which is preliminary data.</text>
</comment>
<name>A0AA88W5B6_9ASTE</name>
<feature type="region of interest" description="Disordered" evidence="6">
    <location>
        <begin position="267"/>
        <end position="292"/>
    </location>
</feature>
<dbReference type="PANTHER" id="PTHR46626:SF1">
    <property type="entry name" value="RETICULON-LIKE PROTEIN B21"/>
    <property type="match status" value="1"/>
</dbReference>
<feature type="compositionally biased region" description="Acidic residues" evidence="6">
    <location>
        <begin position="281"/>
        <end position="292"/>
    </location>
</feature>
<feature type="region of interest" description="Disordered" evidence="6">
    <location>
        <begin position="646"/>
        <end position="681"/>
    </location>
</feature>
<dbReference type="InterPro" id="IPR003388">
    <property type="entry name" value="Reticulon"/>
</dbReference>
<evidence type="ECO:0000313" key="10">
    <source>
        <dbReference type="Proteomes" id="UP001188597"/>
    </source>
</evidence>
<keyword evidence="5 7" id="KW-0472">Membrane</keyword>
<feature type="domain" description="Reticulon" evidence="8">
    <location>
        <begin position="378"/>
        <end position="511"/>
    </location>
</feature>
<keyword evidence="10" id="KW-1185">Reference proteome</keyword>
<feature type="transmembrane region" description="Helical" evidence="7">
    <location>
        <begin position="557"/>
        <end position="583"/>
    </location>
</feature>
<organism evidence="9 10">
    <name type="scientific">Escallonia herrerae</name>
    <dbReference type="NCBI Taxonomy" id="1293975"/>
    <lineage>
        <taxon>Eukaryota</taxon>
        <taxon>Viridiplantae</taxon>
        <taxon>Streptophyta</taxon>
        <taxon>Embryophyta</taxon>
        <taxon>Tracheophyta</taxon>
        <taxon>Spermatophyta</taxon>
        <taxon>Magnoliopsida</taxon>
        <taxon>eudicotyledons</taxon>
        <taxon>Gunneridae</taxon>
        <taxon>Pentapetalae</taxon>
        <taxon>asterids</taxon>
        <taxon>campanulids</taxon>
        <taxon>Escalloniales</taxon>
        <taxon>Escalloniaceae</taxon>
        <taxon>Escallonia</taxon>
    </lineage>
</organism>
<keyword evidence="2 7" id="KW-0812">Transmembrane</keyword>
<dbReference type="PANTHER" id="PTHR46626">
    <property type="entry name" value="RETICULON-LIKE PROTEIN B17"/>
    <property type="match status" value="1"/>
</dbReference>
<evidence type="ECO:0000313" key="9">
    <source>
        <dbReference type="EMBL" id="KAK3019733.1"/>
    </source>
</evidence>
<evidence type="ECO:0000256" key="4">
    <source>
        <dbReference type="ARBA" id="ARBA00022989"/>
    </source>
</evidence>
<dbReference type="InterPro" id="IPR044647">
    <property type="entry name" value="RTNLB17/18/21"/>
</dbReference>
<evidence type="ECO:0000256" key="1">
    <source>
        <dbReference type="ARBA" id="ARBA00004477"/>
    </source>
</evidence>
<feature type="region of interest" description="Disordered" evidence="6">
    <location>
        <begin position="35"/>
        <end position="128"/>
    </location>
</feature>
<evidence type="ECO:0000256" key="7">
    <source>
        <dbReference type="SAM" id="Phobius"/>
    </source>
</evidence>
<feature type="compositionally biased region" description="Basic and acidic residues" evidence="6">
    <location>
        <begin position="189"/>
        <end position="211"/>
    </location>
</feature>
<feature type="transmembrane region" description="Helical" evidence="7">
    <location>
        <begin position="532"/>
        <end position="550"/>
    </location>
</feature>
<gene>
    <name evidence="9" type="ORF">RJ639_004467</name>
</gene>
<feature type="transmembrane region" description="Helical" evidence="7">
    <location>
        <begin position="603"/>
        <end position="629"/>
    </location>
</feature>
<keyword evidence="3" id="KW-0256">Endoplasmic reticulum</keyword>
<feature type="region of interest" description="Disordered" evidence="6">
    <location>
        <begin position="341"/>
        <end position="365"/>
    </location>
</feature>
<accession>A0AA88W5B6</accession>
<comment type="subcellular location">
    <subcellularLocation>
        <location evidence="1">Endoplasmic reticulum membrane</location>
        <topology evidence="1">Multi-pass membrane protein</topology>
    </subcellularLocation>
</comment>
<evidence type="ECO:0000256" key="5">
    <source>
        <dbReference type="ARBA" id="ARBA00023136"/>
    </source>
</evidence>
<feature type="region of interest" description="Disordered" evidence="6">
    <location>
        <begin position="141"/>
        <end position="223"/>
    </location>
</feature>
<proteinExistence type="predicted"/>
<keyword evidence="4 7" id="KW-1133">Transmembrane helix</keyword>
<feature type="compositionally biased region" description="Basic and acidic residues" evidence="6">
    <location>
        <begin position="96"/>
        <end position="109"/>
    </location>
</feature>
<feature type="transmembrane region" description="Helical" evidence="7">
    <location>
        <begin position="412"/>
        <end position="432"/>
    </location>
</feature>
<dbReference type="AlphaFoldDB" id="A0AA88W5B6"/>
<evidence type="ECO:0000259" key="8">
    <source>
        <dbReference type="Pfam" id="PF02453"/>
    </source>
</evidence>
<dbReference type="EMBL" id="JAVXUP010000857">
    <property type="protein sequence ID" value="KAK3019733.1"/>
    <property type="molecule type" value="Genomic_DNA"/>
</dbReference>
<evidence type="ECO:0000256" key="3">
    <source>
        <dbReference type="ARBA" id="ARBA00022824"/>
    </source>
</evidence>
<reference evidence="9" key="1">
    <citation type="submission" date="2022-12" db="EMBL/GenBank/DDBJ databases">
        <title>Draft genome assemblies for two species of Escallonia (Escalloniales).</title>
        <authorList>
            <person name="Chanderbali A."/>
            <person name="Dervinis C."/>
            <person name="Anghel I."/>
            <person name="Soltis D."/>
            <person name="Soltis P."/>
            <person name="Zapata F."/>
        </authorList>
    </citation>
    <scope>NUCLEOTIDE SEQUENCE</scope>
    <source>
        <strain evidence="9">UCBG64.0493</strain>
        <tissue evidence="9">Leaf</tissue>
    </source>
</reference>
<sequence length="681" mass="75806">MDVGRRRENVGVVAGSVWESRMKIDEVKGGIKVFNGLEENPQEGNEDKVPPPSSSTSNGLQVYKRASPKQSLAGASGKRKTWKSENSKSPVQISKQRSDISKNLHEQSRELSVSADEIKKSPVQNRKVGVSVDVIEKSPVKTLRSRSIFQKGSSDSSPGMERNSVQLRKVKSESKRVLDESGDGVGKNGELRKVKSDVIKDFGNDSRDGNEKNPVLELDNANELNAELRDDSGKEIEGSGDAIEKVEFVETVKEFGVCEEKVITSNLGNAGQGKSPPTMELSDEEDGVDGDEEDCDEELEEEVDEEIKVEVPEKIVIEEKKIQQKNEKRLPISSIVRKQPPPVVNHTRVNPKPSRPRPIPASDNLQRVPRSHNKLQSFVDLVMWRDASKSAFAFGLGTFIIVSSSYTRDLNVSFISVISYLGLVYLALIFLFRSIICRGAIDMADTSQDFVVGEGEAIWLVKLILPYVNEFLLKLRALFSGDPATTLKLAVLLFVLARCGSSITIWKMAKLELLITVEKGCLAVSWDGVGSAPWPLISKALLTFLLFWSFHSTKSLLFLLHTANCIWYSIYQTLNLMHIWLYILVATVQGCWESCSHKKAVAFAVFTLVWNLSSTVARIWAVFMLFVAFRYYQHSLMREDWEEDEALGGGEDSSCQGSKVGGQRQGRGPTLAEIKKQKKRS</sequence>
<protein>
    <recommendedName>
        <fullName evidence="8">Reticulon domain-containing protein</fullName>
    </recommendedName>
</protein>